<comment type="caution">
    <text evidence="3">The sequence shown here is derived from an EMBL/GenBank/DDBJ whole genome shotgun (WGS) entry which is preliminary data.</text>
</comment>
<organism evidence="3">
    <name type="scientific">marine sediment metagenome</name>
    <dbReference type="NCBI Taxonomy" id="412755"/>
    <lineage>
        <taxon>unclassified sequences</taxon>
        <taxon>metagenomes</taxon>
        <taxon>ecological metagenomes</taxon>
    </lineage>
</organism>
<name>A0A0F9MED9_9ZZZZ</name>
<evidence type="ECO:0000313" key="3">
    <source>
        <dbReference type="EMBL" id="KKM97696.1"/>
    </source>
</evidence>
<dbReference type="PROSITE" id="PS51462">
    <property type="entry name" value="NUDIX"/>
    <property type="match status" value="1"/>
</dbReference>
<dbReference type="PROSITE" id="PS00893">
    <property type="entry name" value="NUDIX_BOX"/>
    <property type="match status" value="1"/>
</dbReference>
<dbReference type="Pfam" id="PF00293">
    <property type="entry name" value="NUDIX"/>
    <property type="match status" value="1"/>
</dbReference>
<gene>
    <name evidence="3" type="ORF">LCGC14_1165380</name>
</gene>
<dbReference type="EMBL" id="LAZR01005716">
    <property type="protein sequence ID" value="KKM97696.1"/>
    <property type="molecule type" value="Genomic_DNA"/>
</dbReference>
<protein>
    <recommendedName>
        <fullName evidence="2">Nudix hydrolase domain-containing protein</fullName>
    </recommendedName>
</protein>
<dbReference type="GO" id="GO:0016787">
    <property type="term" value="F:hydrolase activity"/>
    <property type="evidence" value="ECO:0007669"/>
    <property type="project" value="UniProtKB-KW"/>
</dbReference>
<keyword evidence="1" id="KW-0378">Hydrolase</keyword>
<evidence type="ECO:0000256" key="1">
    <source>
        <dbReference type="ARBA" id="ARBA00022801"/>
    </source>
</evidence>
<accession>A0A0F9MED9</accession>
<dbReference type="InterPro" id="IPR000086">
    <property type="entry name" value="NUDIX_hydrolase_dom"/>
</dbReference>
<reference evidence="3" key="1">
    <citation type="journal article" date="2015" name="Nature">
        <title>Complex archaea that bridge the gap between prokaryotes and eukaryotes.</title>
        <authorList>
            <person name="Spang A."/>
            <person name="Saw J.H."/>
            <person name="Jorgensen S.L."/>
            <person name="Zaremba-Niedzwiedzka K."/>
            <person name="Martijn J."/>
            <person name="Lind A.E."/>
            <person name="van Eijk R."/>
            <person name="Schleper C."/>
            <person name="Guy L."/>
            <person name="Ettema T.J."/>
        </authorList>
    </citation>
    <scope>NUCLEOTIDE SEQUENCE</scope>
</reference>
<evidence type="ECO:0000259" key="2">
    <source>
        <dbReference type="PROSITE" id="PS51462"/>
    </source>
</evidence>
<dbReference type="PANTHER" id="PTHR10885">
    <property type="entry name" value="ISOPENTENYL-DIPHOSPHATE DELTA-ISOMERASE"/>
    <property type="match status" value="1"/>
</dbReference>
<feature type="domain" description="Nudix hydrolase" evidence="2">
    <location>
        <begin position="31"/>
        <end position="163"/>
    </location>
</feature>
<proteinExistence type="predicted"/>
<dbReference type="SUPFAM" id="SSF55811">
    <property type="entry name" value="Nudix"/>
    <property type="match status" value="1"/>
</dbReference>
<dbReference type="InterPro" id="IPR020084">
    <property type="entry name" value="NUDIX_hydrolase_CS"/>
</dbReference>
<sequence length="184" mass="20612">MAGIEFFAVVDGDDNFMYAVKGKELLHPEGKLHRSIHLFIEVFGGKIIIQKKAPHTENGGKWSSAVSGHVRTGESYQDAVVREAKEELGIDIDKTDLIDIAKVSPSEETGNEFVTLYTYLLDPEKEDVRIACGEVDELVTCSLKDLIADVKKNGQNYSPAFMLLFNMFLTLYKEDMEETDNDSQ</sequence>
<dbReference type="Gene3D" id="3.90.79.10">
    <property type="entry name" value="Nucleoside Triphosphate Pyrophosphohydrolase"/>
    <property type="match status" value="1"/>
</dbReference>
<dbReference type="InterPro" id="IPR015797">
    <property type="entry name" value="NUDIX_hydrolase-like_dom_sf"/>
</dbReference>
<dbReference type="AlphaFoldDB" id="A0A0F9MED9"/>
<dbReference type="PANTHER" id="PTHR10885:SF0">
    <property type="entry name" value="ISOPENTENYL-DIPHOSPHATE DELTA-ISOMERASE"/>
    <property type="match status" value="1"/>
</dbReference>